<name>A0A1H4FYB9_9RHOB</name>
<keyword evidence="2" id="KW-1185">Reference proteome</keyword>
<dbReference type="Proteomes" id="UP000198703">
    <property type="component" value="Unassembled WGS sequence"/>
</dbReference>
<dbReference type="EMBL" id="FNQM01000031">
    <property type="protein sequence ID" value="SEB02339.1"/>
    <property type="molecule type" value="Genomic_DNA"/>
</dbReference>
<protein>
    <submittedName>
        <fullName evidence="1">Uncharacterized protein</fullName>
    </submittedName>
</protein>
<accession>A0A1H4FYB9</accession>
<evidence type="ECO:0000313" key="2">
    <source>
        <dbReference type="Proteomes" id="UP000198703"/>
    </source>
</evidence>
<organism evidence="1 2">
    <name type="scientific">Rubrimonas cliftonensis</name>
    <dbReference type="NCBI Taxonomy" id="89524"/>
    <lineage>
        <taxon>Bacteria</taxon>
        <taxon>Pseudomonadati</taxon>
        <taxon>Pseudomonadota</taxon>
        <taxon>Alphaproteobacteria</taxon>
        <taxon>Rhodobacterales</taxon>
        <taxon>Paracoccaceae</taxon>
        <taxon>Rubrimonas</taxon>
    </lineage>
</organism>
<gene>
    <name evidence="1" type="ORF">SAMN05444370_13124</name>
</gene>
<dbReference type="RefSeq" id="WP_139284178.1">
    <property type="nucleotide sequence ID" value="NZ_FNQM01000031.1"/>
</dbReference>
<dbReference type="AlphaFoldDB" id="A0A1H4FYB9"/>
<proteinExistence type="predicted"/>
<dbReference type="STRING" id="89524.SAMN05444370_13124"/>
<evidence type="ECO:0000313" key="1">
    <source>
        <dbReference type="EMBL" id="SEB02339.1"/>
    </source>
</evidence>
<sequence>MITTETDDEFVTLDLPSHRLGDGVVCLPGAIERVQWRSEVLWYLGRAGARPPMLVVAREDGERLLVHPAECETAEGES</sequence>
<reference evidence="1 2" key="1">
    <citation type="submission" date="2016-10" db="EMBL/GenBank/DDBJ databases">
        <authorList>
            <person name="de Groot N.N."/>
        </authorList>
    </citation>
    <scope>NUCLEOTIDE SEQUENCE [LARGE SCALE GENOMIC DNA]</scope>
    <source>
        <strain evidence="1 2">DSM 15345</strain>
    </source>
</reference>